<accession>A0A563UD16</accession>
<protein>
    <submittedName>
        <fullName evidence="1">Clan AA aspartic protease</fullName>
    </submittedName>
</protein>
<sequence length="145" mass="15659">MLNNTTVTIPLNIIDLHDGFHPLLQIQLFNQVFNLVLDTGASRTAFDHQLLLMANEHAPIIASEKLSTGLGTNTMASATAKVKDIAIGELLIPELEVAVLDLSTINIAYAELGHPEVLGVLGSDVLMEYNAVIDYGKMELILHSA</sequence>
<keyword evidence="1" id="KW-0378">Hydrolase</keyword>
<evidence type="ECO:0000313" key="2">
    <source>
        <dbReference type="Proteomes" id="UP000320042"/>
    </source>
</evidence>
<dbReference type="EMBL" id="VOEJ01000004">
    <property type="protein sequence ID" value="TWR29255.1"/>
    <property type="molecule type" value="Genomic_DNA"/>
</dbReference>
<dbReference type="Pfam" id="PF13650">
    <property type="entry name" value="Asp_protease_2"/>
    <property type="match status" value="1"/>
</dbReference>
<dbReference type="Gene3D" id="2.40.70.10">
    <property type="entry name" value="Acid Proteases"/>
    <property type="match status" value="1"/>
</dbReference>
<evidence type="ECO:0000313" key="1">
    <source>
        <dbReference type="EMBL" id="TWR29255.1"/>
    </source>
</evidence>
<dbReference type="RefSeq" id="WP_146381742.1">
    <property type="nucleotide sequence ID" value="NZ_VOEJ01000004.1"/>
</dbReference>
<dbReference type="PROSITE" id="PS00141">
    <property type="entry name" value="ASP_PROTEASE"/>
    <property type="match status" value="1"/>
</dbReference>
<dbReference type="InterPro" id="IPR001969">
    <property type="entry name" value="Aspartic_peptidase_AS"/>
</dbReference>
<name>A0A563UD16_9SPHI</name>
<proteinExistence type="predicted"/>
<dbReference type="OrthoDB" id="7433208at2"/>
<keyword evidence="2" id="KW-1185">Reference proteome</keyword>
<dbReference type="Proteomes" id="UP000320042">
    <property type="component" value="Unassembled WGS sequence"/>
</dbReference>
<dbReference type="GO" id="GO:0004190">
    <property type="term" value="F:aspartic-type endopeptidase activity"/>
    <property type="evidence" value="ECO:0007669"/>
    <property type="project" value="InterPro"/>
</dbReference>
<keyword evidence="1" id="KW-0645">Protease</keyword>
<dbReference type="InterPro" id="IPR021109">
    <property type="entry name" value="Peptidase_aspartic_dom_sf"/>
</dbReference>
<dbReference type="SUPFAM" id="SSF50630">
    <property type="entry name" value="Acid proteases"/>
    <property type="match status" value="1"/>
</dbReference>
<dbReference type="AlphaFoldDB" id="A0A563UD16"/>
<reference evidence="1 2" key="1">
    <citation type="submission" date="2019-07" db="EMBL/GenBank/DDBJ databases">
        <authorList>
            <person name="Kim J."/>
        </authorList>
    </citation>
    <scope>NUCLEOTIDE SEQUENCE [LARGE SCALE GENOMIC DNA]</scope>
    <source>
        <strain evidence="2">dk17</strain>
    </source>
</reference>
<comment type="caution">
    <text evidence="1">The sequence shown here is derived from an EMBL/GenBank/DDBJ whole genome shotgun (WGS) entry which is preliminary data.</text>
</comment>
<gene>
    <name evidence="1" type="ORF">FPZ43_09825</name>
</gene>
<dbReference type="GO" id="GO:0006508">
    <property type="term" value="P:proteolysis"/>
    <property type="evidence" value="ECO:0007669"/>
    <property type="project" value="UniProtKB-KW"/>
</dbReference>
<organism evidence="1 2">
    <name type="scientific">Mucilaginibacter pallidiroseus</name>
    <dbReference type="NCBI Taxonomy" id="2599295"/>
    <lineage>
        <taxon>Bacteria</taxon>
        <taxon>Pseudomonadati</taxon>
        <taxon>Bacteroidota</taxon>
        <taxon>Sphingobacteriia</taxon>
        <taxon>Sphingobacteriales</taxon>
        <taxon>Sphingobacteriaceae</taxon>
        <taxon>Mucilaginibacter</taxon>
    </lineage>
</organism>